<evidence type="ECO:0000256" key="4">
    <source>
        <dbReference type="ARBA" id="ARBA00022670"/>
    </source>
</evidence>
<feature type="compositionally biased region" description="Low complexity" evidence="8">
    <location>
        <begin position="847"/>
        <end position="872"/>
    </location>
</feature>
<accession>A0AAD7UVA7</accession>
<comment type="similarity">
    <text evidence="2">Belongs to the peptidase C19 family.</text>
</comment>
<dbReference type="GeneID" id="83217526"/>
<evidence type="ECO:0000256" key="6">
    <source>
        <dbReference type="ARBA" id="ARBA00022801"/>
    </source>
</evidence>
<protein>
    <recommendedName>
        <fullName evidence="3">ubiquitinyl hydrolase 1</fullName>
        <ecNumber evidence="3">3.4.19.12</ecNumber>
    </recommendedName>
</protein>
<dbReference type="PROSITE" id="PS51283">
    <property type="entry name" value="DUSP"/>
    <property type="match status" value="1"/>
</dbReference>
<dbReference type="SMART" id="SM00695">
    <property type="entry name" value="DUSP"/>
    <property type="match status" value="1"/>
</dbReference>
<evidence type="ECO:0000256" key="7">
    <source>
        <dbReference type="ARBA" id="ARBA00022807"/>
    </source>
</evidence>
<evidence type="ECO:0000256" key="3">
    <source>
        <dbReference type="ARBA" id="ARBA00012759"/>
    </source>
</evidence>
<keyword evidence="4" id="KW-0645">Protease</keyword>
<feature type="region of interest" description="Disordered" evidence="8">
    <location>
        <begin position="299"/>
        <end position="338"/>
    </location>
</feature>
<keyword evidence="5" id="KW-0833">Ubl conjugation pathway</keyword>
<feature type="region of interest" description="Disordered" evidence="8">
    <location>
        <begin position="1"/>
        <end position="21"/>
    </location>
</feature>
<feature type="region of interest" description="Disordered" evidence="8">
    <location>
        <begin position="262"/>
        <end position="285"/>
    </location>
</feature>
<feature type="compositionally biased region" description="Polar residues" evidence="8">
    <location>
        <begin position="906"/>
        <end position="918"/>
    </location>
</feature>
<dbReference type="GO" id="GO:0004843">
    <property type="term" value="F:cysteine-type deubiquitinase activity"/>
    <property type="evidence" value="ECO:0007669"/>
    <property type="project" value="UniProtKB-EC"/>
</dbReference>
<dbReference type="EMBL" id="JARTCD010000065">
    <property type="protein sequence ID" value="KAJ8654174.1"/>
    <property type="molecule type" value="Genomic_DNA"/>
</dbReference>
<dbReference type="Pfam" id="PF06337">
    <property type="entry name" value="DUSP"/>
    <property type="match status" value="1"/>
</dbReference>
<dbReference type="SUPFAM" id="SSF54001">
    <property type="entry name" value="Cysteine proteinases"/>
    <property type="match status" value="1"/>
</dbReference>
<feature type="domain" description="USP" evidence="9">
    <location>
        <begin position="362"/>
        <end position="1111"/>
    </location>
</feature>
<dbReference type="InterPro" id="IPR035927">
    <property type="entry name" value="DUSP-like_sf"/>
</dbReference>
<evidence type="ECO:0000256" key="2">
    <source>
        <dbReference type="ARBA" id="ARBA00009085"/>
    </source>
</evidence>
<feature type="region of interest" description="Disordered" evidence="8">
    <location>
        <begin position="906"/>
        <end position="943"/>
    </location>
</feature>
<proteinExistence type="inferred from homology"/>
<reference evidence="11 12" key="1">
    <citation type="submission" date="2023-03" db="EMBL/GenBank/DDBJ databases">
        <title>Genome sequence of Lichtheimia ornata CBS 291.66.</title>
        <authorList>
            <person name="Mohabir J.T."/>
            <person name="Shea T.P."/>
            <person name="Kurbessoian T."/>
            <person name="Berby B."/>
            <person name="Fontaine J."/>
            <person name="Livny J."/>
            <person name="Gnirke A."/>
            <person name="Stajich J.E."/>
            <person name="Cuomo C.A."/>
        </authorList>
    </citation>
    <scope>NUCLEOTIDE SEQUENCE [LARGE SCALE GENOMIC DNA]</scope>
    <source>
        <strain evidence="11">CBS 291.66</strain>
    </source>
</reference>
<dbReference type="GO" id="GO:0006508">
    <property type="term" value="P:proteolysis"/>
    <property type="evidence" value="ECO:0007669"/>
    <property type="project" value="UniProtKB-KW"/>
</dbReference>
<dbReference type="InterPro" id="IPR006615">
    <property type="entry name" value="Pept_C19_DUSP"/>
</dbReference>
<feature type="region of interest" description="Disordered" evidence="8">
    <location>
        <begin position="634"/>
        <end position="662"/>
    </location>
</feature>
<dbReference type="Gene3D" id="3.30.2230.10">
    <property type="entry name" value="DUSP-like"/>
    <property type="match status" value="1"/>
</dbReference>
<dbReference type="PANTHER" id="PTHR21646:SF24">
    <property type="entry name" value="UBIQUITIN CARBOXYL-TERMINAL HYDROLASE"/>
    <property type="match status" value="1"/>
</dbReference>
<dbReference type="SUPFAM" id="SSF143791">
    <property type="entry name" value="DUSP-like"/>
    <property type="match status" value="1"/>
</dbReference>
<keyword evidence="6" id="KW-0378">Hydrolase</keyword>
<evidence type="ECO:0000256" key="1">
    <source>
        <dbReference type="ARBA" id="ARBA00000707"/>
    </source>
</evidence>
<keyword evidence="12" id="KW-1185">Reference proteome</keyword>
<organism evidence="11 12">
    <name type="scientific">Lichtheimia ornata</name>
    <dbReference type="NCBI Taxonomy" id="688661"/>
    <lineage>
        <taxon>Eukaryota</taxon>
        <taxon>Fungi</taxon>
        <taxon>Fungi incertae sedis</taxon>
        <taxon>Mucoromycota</taxon>
        <taxon>Mucoromycotina</taxon>
        <taxon>Mucoromycetes</taxon>
        <taxon>Mucorales</taxon>
        <taxon>Lichtheimiaceae</taxon>
        <taxon>Lichtheimia</taxon>
    </lineage>
</organism>
<name>A0AAD7UVA7_9FUNG</name>
<dbReference type="Proteomes" id="UP001234581">
    <property type="component" value="Unassembled WGS sequence"/>
</dbReference>
<dbReference type="InterPro" id="IPR018200">
    <property type="entry name" value="USP_CS"/>
</dbReference>
<evidence type="ECO:0000259" key="10">
    <source>
        <dbReference type="PROSITE" id="PS51283"/>
    </source>
</evidence>
<evidence type="ECO:0000259" key="9">
    <source>
        <dbReference type="PROSITE" id="PS50235"/>
    </source>
</evidence>
<dbReference type="RefSeq" id="XP_058339088.1">
    <property type="nucleotide sequence ID" value="XM_058490105.1"/>
</dbReference>
<evidence type="ECO:0000256" key="5">
    <source>
        <dbReference type="ARBA" id="ARBA00022786"/>
    </source>
</evidence>
<dbReference type="CDD" id="cd02674">
    <property type="entry name" value="Peptidase_C19R"/>
    <property type="match status" value="1"/>
</dbReference>
<dbReference type="InterPro" id="IPR050185">
    <property type="entry name" value="Ub_carboxyl-term_hydrolase"/>
</dbReference>
<feature type="region of interest" description="Disordered" evidence="8">
    <location>
        <begin position="218"/>
        <end position="240"/>
    </location>
</feature>
<feature type="domain" description="DUSP" evidence="10">
    <location>
        <begin position="26"/>
        <end position="145"/>
    </location>
</feature>
<evidence type="ECO:0000256" key="8">
    <source>
        <dbReference type="SAM" id="MobiDB-lite"/>
    </source>
</evidence>
<dbReference type="PROSITE" id="PS50235">
    <property type="entry name" value="USP_3"/>
    <property type="match status" value="1"/>
</dbReference>
<dbReference type="PANTHER" id="PTHR21646">
    <property type="entry name" value="UBIQUITIN CARBOXYL-TERMINAL HYDROLASE"/>
    <property type="match status" value="1"/>
</dbReference>
<feature type="compositionally biased region" description="Polar residues" evidence="8">
    <location>
        <begin position="324"/>
        <end position="335"/>
    </location>
</feature>
<dbReference type="PROSITE" id="PS00973">
    <property type="entry name" value="USP_2"/>
    <property type="match status" value="1"/>
</dbReference>
<dbReference type="Pfam" id="PF00443">
    <property type="entry name" value="UCH"/>
    <property type="match status" value="1"/>
</dbReference>
<evidence type="ECO:0000313" key="12">
    <source>
        <dbReference type="Proteomes" id="UP001234581"/>
    </source>
</evidence>
<dbReference type="InterPro" id="IPR038765">
    <property type="entry name" value="Papain-like_cys_pep_sf"/>
</dbReference>
<dbReference type="PROSITE" id="PS00972">
    <property type="entry name" value="USP_1"/>
    <property type="match status" value="1"/>
</dbReference>
<sequence>MPQDNDTFQLPVLPDQHDPPLKISRTATEQQQDQLNDVDRVKNLQQQTDYVQGDRWYLVPTDWILRWQEQHNATDTTNEAPSSSSLDTTTTLDGVIDMRPLLDNEGELVPNLQVSKDVELLPSAAWELLSKKYTFQPTAITRSVAENGVQPLLYPQYTIHILQHESNKQQQQPSSSALVSISPNSTLGDLLRAIKNTTHLDHLSFSLWTVDEQAKMTDNDDEKSITRQAQIDLSKPKQTIAEMDSHNTRVFAIQLEEAPGGVEEEMASTPNNDDNVDHHHPPPQVNEQLDWIATDMDISQPSKTDQSTETTDANATKSDDEEATSLSNLYNLDDTNVTKKTEDAMVDEEEEEKQPQYEKGYCGLSNMGNTCYMNSAIQCLSNTQELTRYFLEGRYNGELNRDNPLGMQGDLAEAYGALIRELWSGYHSHLTPRKFKYIISRYNSTFIGFRQHDSQELLSFLLDGLHEDLNRIKQKPYVEMPDFDDMPDTDIAVRCWDYHKARNDSVIVDIFQGQFKSRLECNECGKISIMFDPFMYLSLPLPVSKLTHLKIVYVPYDPSERQKKMTITFENAASIEDLKKQVAKRCNVDDPSKLLVVEIYDHGIFKMFPHYEPISNILPQDSIYVYELPCTMPTSTRHSASSSRKSKLRKLEGGSSPVEPTEYQDEDTWVVLPVYCSIAAEGREYLEQFGGPVIVAIPPEDVRDADAIYGHVVRHIERFAAIKLLEEIKDDKMMDLSPAGGSAMDVDGEEMEQPKMIHTPAAVTAAGGRRMGPMKNLFAMKMFSDIQDPESPIPLTVATSMSRDAVEDLEERAGRKVSTTQPQQQPLEAHSNDEEIVSQQPTDAVDTTNDQASNTSNSSSSNKSSHTTTTTNFDRRIIPHQPLIKQGEAMMAVWQRRKAEQVFTTTFGGSSPRINTTGWDDMAEDSGDEDHEHRGGRGAAAEQHDLSLGKCLQEFSKEEVLGDNDLWYCPRCKKHQHARKKIDLWHMPDILVIHLKRFSNTRALRDKIDVMVDFPVEGLDLTDMVASKAADRERLKSINNTDHLEEDSRVIYDLYAVDNHYGGMGGGHYTAFAQNPATKEWLKFNDSHVSPVHDVENVKTNAAYLLFYKRRGIAQPDAHVQVSDVAEKNQ</sequence>
<dbReference type="InterPro" id="IPR028889">
    <property type="entry name" value="USP"/>
</dbReference>
<dbReference type="AlphaFoldDB" id="A0AAD7UVA7"/>
<feature type="compositionally biased region" description="Polar residues" evidence="8">
    <location>
        <begin position="837"/>
        <end position="846"/>
    </location>
</feature>
<dbReference type="Gene3D" id="3.90.70.10">
    <property type="entry name" value="Cysteine proteinases"/>
    <property type="match status" value="2"/>
</dbReference>
<comment type="catalytic activity">
    <reaction evidence="1">
        <text>Thiol-dependent hydrolysis of ester, thioester, amide, peptide and isopeptide bonds formed by the C-terminal Gly of ubiquitin (a 76-residue protein attached to proteins as an intracellular targeting signal).</text>
        <dbReference type="EC" id="3.4.19.12"/>
    </reaction>
</comment>
<dbReference type="GO" id="GO:0016579">
    <property type="term" value="P:protein deubiquitination"/>
    <property type="evidence" value="ECO:0007669"/>
    <property type="project" value="InterPro"/>
</dbReference>
<comment type="caution">
    <text evidence="11">The sequence shown here is derived from an EMBL/GenBank/DDBJ whole genome shotgun (WGS) entry which is preliminary data.</text>
</comment>
<gene>
    <name evidence="11" type="ORF">O0I10_010122</name>
</gene>
<feature type="region of interest" description="Disordered" evidence="8">
    <location>
        <begin position="804"/>
        <end position="878"/>
    </location>
</feature>
<feature type="compositionally biased region" description="Polar residues" evidence="8">
    <location>
        <begin position="817"/>
        <end position="826"/>
    </location>
</feature>
<dbReference type="EC" id="3.4.19.12" evidence="3"/>
<keyword evidence="7" id="KW-0788">Thiol protease</keyword>
<dbReference type="InterPro" id="IPR001394">
    <property type="entry name" value="Peptidase_C19_UCH"/>
</dbReference>
<evidence type="ECO:0000313" key="11">
    <source>
        <dbReference type="EMBL" id="KAJ8654174.1"/>
    </source>
</evidence>
<feature type="compositionally biased region" description="Polar residues" evidence="8">
    <location>
        <begin position="299"/>
        <end position="316"/>
    </location>
</feature>